<organism evidence="14 15">
    <name type="scientific">Desulfuromonas versatilis</name>
    <dbReference type="NCBI Taxonomy" id="2802975"/>
    <lineage>
        <taxon>Bacteria</taxon>
        <taxon>Pseudomonadati</taxon>
        <taxon>Thermodesulfobacteriota</taxon>
        <taxon>Desulfuromonadia</taxon>
        <taxon>Desulfuromonadales</taxon>
        <taxon>Desulfuromonadaceae</taxon>
        <taxon>Desulfuromonas</taxon>
    </lineage>
</organism>
<evidence type="ECO:0000256" key="9">
    <source>
        <dbReference type="ARBA" id="ARBA00022989"/>
    </source>
</evidence>
<dbReference type="PANTHER" id="PTHR30333">
    <property type="entry name" value="CYTOCHROME C-TYPE PROTEIN"/>
    <property type="match status" value="1"/>
</dbReference>
<dbReference type="InterPro" id="IPR038266">
    <property type="entry name" value="NapC/NirT_cytc_sf"/>
</dbReference>
<proteinExistence type="inferred from homology"/>
<dbReference type="InterPro" id="IPR036280">
    <property type="entry name" value="Multihaem_cyt_sf"/>
</dbReference>
<evidence type="ECO:0000256" key="7">
    <source>
        <dbReference type="ARBA" id="ARBA00022723"/>
    </source>
</evidence>
<sequence length="463" mass="52261">MIGAMMVTVITPFLLGAIFYDLIWHIGNTYVAAIIYMVLGPAFIGGLVLVFLGLFFFKGREEVRLFTLEYLRDYFNDPSKFSKMRKLVFFAVFLSCINLFVMGLLAYRGYHYMESVGFCGQFCHTVMNPEHTAYSNSPHSRVACVECHIGAGATWFVKSKISGARQLFAVALDTYPRPIQVPVHGLRPARETCEECHRPEKFHGEKLVVRDKFREDEANTHVQTVLLMKIGSAGDRAKSSHGIHWHVAPENRITYKASDHSRMVIPEVTLHKQDGTQVVFRSDDADDLLAEAGEHGEVREMDCIDCHNRPTHIYLPADVAVDNKILSGEIAQELPFIKKMAMEVVTREYASQEEAKSAIATDLNNYYQKNYPDLVQQKQAVLERSIAAVQAAYAENVFPEMNIKWGTYTNHIGHMEDGGCFRCHDESHESPGGEVVSQDCDTCHTILAEEEENPEVLDLLRGQ</sequence>
<feature type="transmembrane region" description="Helical" evidence="12">
    <location>
        <begin position="33"/>
        <end position="57"/>
    </location>
</feature>
<evidence type="ECO:0000256" key="6">
    <source>
        <dbReference type="ARBA" id="ARBA00022692"/>
    </source>
</evidence>
<evidence type="ECO:0000256" key="2">
    <source>
        <dbReference type="ARBA" id="ARBA00007395"/>
    </source>
</evidence>
<evidence type="ECO:0000256" key="8">
    <source>
        <dbReference type="ARBA" id="ARBA00022982"/>
    </source>
</evidence>
<evidence type="ECO:0000313" key="15">
    <source>
        <dbReference type="Proteomes" id="UP001319827"/>
    </source>
</evidence>
<keyword evidence="8" id="KW-0249">Electron transport</keyword>
<evidence type="ECO:0000256" key="3">
    <source>
        <dbReference type="ARBA" id="ARBA00022448"/>
    </source>
</evidence>
<dbReference type="InterPro" id="IPR005126">
    <property type="entry name" value="NapC/NirT_cyt_c_N"/>
</dbReference>
<protein>
    <submittedName>
        <fullName evidence="14">C-type cytochrome</fullName>
    </submittedName>
</protein>
<feature type="transmembrane region" description="Helical" evidence="12">
    <location>
        <begin position="87"/>
        <end position="107"/>
    </location>
</feature>
<comment type="similarity">
    <text evidence="2">Belongs to the NapC/NirT/NrfH family.</text>
</comment>
<dbReference type="PANTHER" id="PTHR30333:SF1">
    <property type="entry name" value="CYTOCHROME C-TYPE PROTEIN NAPC"/>
    <property type="match status" value="1"/>
</dbReference>
<evidence type="ECO:0000256" key="11">
    <source>
        <dbReference type="ARBA" id="ARBA00023136"/>
    </source>
</evidence>
<evidence type="ECO:0000256" key="12">
    <source>
        <dbReference type="SAM" id="Phobius"/>
    </source>
</evidence>
<evidence type="ECO:0000259" key="13">
    <source>
        <dbReference type="Pfam" id="PF03264"/>
    </source>
</evidence>
<name>A0ABM8HVK6_9BACT</name>
<reference evidence="14 15" key="2">
    <citation type="journal article" date="2021" name="Int. J. Syst. Evol. Microbiol.">
        <title>Isolation and Polyphasic Characterization of Desulfuromonas versatilis sp. Nov., an Electrogenic Bacteria Capable of Versatile Metabolism Isolated from a Graphene Oxide-Reducing Enrichment Culture.</title>
        <authorList>
            <person name="Xie L."/>
            <person name="Yoshida N."/>
            <person name="Ishii S."/>
            <person name="Meng L."/>
        </authorList>
    </citation>
    <scope>NUCLEOTIDE SEQUENCE [LARGE SCALE GENOMIC DNA]</scope>
    <source>
        <strain evidence="14 15">NIT-T3</strain>
    </source>
</reference>
<reference evidence="14 15" key="1">
    <citation type="journal article" date="2016" name="C (Basel)">
        <title>Selective Growth of and Electricity Production by Marine Exoelectrogenic Bacteria in Self-Aggregated Hydrogel of Microbially Reduced Graphene Oxide.</title>
        <authorList>
            <person name="Yoshida N."/>
            <person name="Goto Y."/>
            <person name="Miyata Y."/>
        </authorList>
    </citation>
    <scope>NUCLEOTIDE SEQUENCE [LARGE SCALE GENOMIC DNA]</scope>
    <source>
        <strain evidence="14 15">NIT-T3</strain>
    </source>
</reference>
<keyword evidence="6 12" id="KW-0812">Transmembrane</keyword>
<keyword evidence="15" id="KW-1185">Reference proteome</keyword>
<dbReference type="Proteomes" id="UP001319827">
    <property type="component" value="Chromosome"/>
</dbReference>
<keyword evidence="3" id="KW-0813">Transport</keyword>
<evidence type="ECO:0000256" key="4">
    <source>
        <dbReference type="ARBA" id="ARBA00022475"/>
    </source>
</evidence>
<comment type="subcellular location">
    <subcellularLocation>
        <location evidence="1">Cell membrane</location>
    </subcellularLocation>
</comment>
<gene>
    <name evidence="14" type="ORF">DESUT3_40090</name>
</gene>
<dbReference type="Gene3D" id="1.10.3820.10">
    <property type="entry name" value="Di-heme elbow motif domain"/>
    <property type="match status" value="1"/>
</dbReference>
<evidence type="ECO:0000313" key="14">
    <source>
        <dbReference type="EMBL" id="BCR06940.1"/>
    </source>
</evidence>
<dbReference type="Pfam" id="PF03264">
    <property type="entry name" value="Cytochrom_NNT"/>
    <property type="match status" value="1"/>
</dbReference>
<keyword evidence="5" id="KW-0349">Heme</keyword>
<evidence type="ECO:0000256" key="1">
    <source>
        <dbReference type="ARBA" id="ARBA00004236"/>
    </source>
</evidence>
<dbReference type="InterPro" id="IPR051174">
    <property type="entry name" value="Cytochrome_c-type_ET"/>
</dbReference>
<feature type="domain" description="NapC/NirT cytochrome c N-terminal" evidence="13">
    <location>
        <begin position="86"/>
        <end position="175"/>
    </location>
</feature>
<keyword evidence="4" id="KW-1003">Cell membrane</keyword>
<evidence type="ECO:0000256" key="10">
    <source>
        <dbReference type="ARBA" id="ARBA00023004"/>
    </source>
</evidence>
<keyword evidence="9 12" id="KW-1133">Transmembrane helix</keyword>
<feature type="transmembrane region" description="Helical" evidence="12">
    <location>
        <begin position="7"/>
        <end position="27"/>
    </location>
</feature>
<dbReference type="EMBL" id="AP024355">
    <property type="protein sequence ID" value="BCR06940.1"/>
    <property type="molecule type" value="Genomic_DNA"/>
</dbReference>
<accession>A0ABM8HVK6</accession>
<keyword evidence="10" id="KW-0408">Iron</keyword>
<keyword evidence="7" id="KW-0479">Metal-binding</keyword>
<keyword evidence="11 12" id="KW-0472">Membrane</keyword>
<dbReference type="SUPFAM" id="SSF48695">
    <property type="entry name" value="Multiheme cytochromes"/>
    <property type="match status" value="1"/>
</dbReference>
<evidence type="ECO:0000256" key="5">
    <source>
        <dbReference type="ARBA" id="ARBA00022617"/>
    </source>
</evidence>